<feature type="transmembrane region" description="Helical" evidence="2">
    <location>
        <begin position="53"/>
        <end position="70"/>
    </location>
</feature>
<organism evidence="3 4">
    <name type="scientific">Aquipuribacter hungaricus</name>
    <dbReference type="NCBI Taxonomy" id="545624"/>
    <lineage>
        <taxon>Bacteria</taxon>
        <taxon>Bacillati</taxon>
        <taxon>Actinomycetota</taxon>
        <taxon>Actinomycetes</taxon>
        <taxon>Micrococcales</taxon>
        <taxon>Intrasporangiaceae</taxon>
        <taxon>Aquipuribacter</taxon>
    </lineage>
</organism>
<dbReference type="EMBL" id="JBHRWW010000007">
    <property type="protein sequence ID" value="MFC3689026.1"/>
    <property type="molecule type" value="Genomic_DNA"/>
</dbReference>
<name>A0ABV7WKB4_9MICO</name>
<comment type="caution">
    <text evidence="3">The sequence shown here is derived from an EMBL/GenBank/DDBJ whole genome shotgun (WGS) entry which is preliminary data.</text>
</comment>
<proteinExistence type="predicted"/>
<dbReference type="Proteomes" id="UP001595685">
    <property type="component" value="Unassembled WGS sequence"/>
</dbReference>
<evidence type="ECO:0000256" key="1">
    <source>
        <dbReference type="SAM" id="MobiDB-lite"/>
    </source>
</evidence>
<feature type="transmembrane region" description="Helical" evidence="2">
    <location>
        <begin position="116"/>
        <end position="134"/>
    </location>
</feature>
<accession>A0ABV7WKB4</accession>
<keyword evidence="2" id="KW-1133">Transmembrane helix</keyword>
<evidence type="ECO:0000256" key="2">
    <source>
        <dbReference type="SAM" id="Phobius"/>
    </source>
</evidence>
<feature type="transmembrane region" description="Helical" evidence="2">
    <location>
        <begin position="167"/>
        <end position="189"/>
    </location>
</feature>
<protein>
    <submittedName>
        <fullName evidence="3">Uncharacterized protein</fullName>
    </submittedName>
</protein>
<evidence type="ECO:0000313" key="4">
    <source>
        <dbReference type="Proteomes" id="UP001595685"/>
    </source>
</evidence>
<feature type="transmembrane region" description="Helical" evidence="2">
    <location>
        <begin position="141"/>
        <end position="161"/>
    </location>
</feature>
<keyword evidence="2" id="KW-0812">Transmembrane</keyword>
<dbReference type="RefSeq" id="WP_340292126.1">
    <property type="nucleotide sequence ID" value="NZ_JBBEOI010000060.1"/>
</dbReference>
<keyword evidence="2" id="KW-0472">Membrane</keyword>
<feature type="transmembrane region" description="Helical" evidence="2">
    <location>
        <begin position="90"/>
        <end position="110"/>
    </location>
</feature>
<gene>
    <name evidence="3" type="ORF">ACFOLH_11800</name>
</gene>
<reference evidence="4" key="1">
    <citation type="journal article" date="2019" name="Int. J. Syst. Evol. Microbiol.">
        <title>The Global Catalogue of Microorganisms (GCM) 10K type strain sequencing project: providing services to taxonomists for standard genome sequencing and annotation.</title>
        <authorList>
            <consortium name="The Broad Institute Genomics Platform"/>
            <consortium name="The Broad Institute Genome Sequencing Center for Infectious Disease"/>
            <person name="Wu L."/>
            <person name="Ma J."/>
        </authorList>
    </citation>
    <scope>NUCLEOTIDE SEQUENCE [LARGE SCALE GENOMIC DNA]</scope>
    <source>
        <strain evidence="4">NCAIM B.02333</strain>
    </source>
</reference>
<sequence>MPGPGEHVDGAAGPVGQGPAGLRPAGSILAVAGAVWWGVAAGAVTGGTSGSLGWVWVLAGVALGAGFLLLARRRLGSEGAQALMVANNRLYGAVNVAQVVGIVAVVSLAGRAGVPQWIPVGVTAVFAVHFLPFARAFRWRGYAWLALALLAVAALGAALAASGRDGMQVHAVVGPAVAVVLWAGVVGAVRSRPARAPATGDRVPTGPAAPRPDRGSLGA</sequence>
<feature type="region of interest" description="Disordered" evidence="1">
    <location>
        <begin position="195"/>
        <end position="219"/>
    </location>
</feature>
<keyword evidence="4" id="KW-1185">Reference proteome</keyword>
<evidence type="ECO:0000313" key="3">
    <source>
        <dbReference type="EMBL" id="MFC3689026.1"/>
    </source>
</evidence>